<keyword evidence="1" id="KW-1133">Transmembrane helix</keyword>
<keyword evidence="1" id="KW-0812">Transmembrane</keyword>
<dbReference type="InterPro" id="IPR012171">
    <property type="entry name" value="Fatty_acid_desaturase"/>
</dbReference>
<gene>
    <name evidence="3" type="ORF">C4F49_00935</name>
</gene>
<comment type="caution">
    <text evidence="3">The sequence shown here is derived from an EMBL/GenBank/DDBJ whole genome shotgun (WGS) entry which is preliminary data.</text>
</comment>
<accession>A0A928YQC3</accession>
<dbReference type="EMBL" id="PRDK01000001">
    <property type="protein sequence ID" value="MBE8712243.1"/>
    <property type="molecule type" value="Genomic_DNA"/>
</dbReference>
<dbReference type="AlphaFoldDB" id="A0A928YQC3"/>
<feature type="transmembrane region" description="Helical" evidence="1">
    <location>
        <begin position="159"/>
        <end position="176"/>
    </location>
</feature>
<protein>
    <submittedName>
        <fullName evidence="3">Acyl-CoA desaturase</fullName>
    </submittedName>
</protein>
<feature type="domain" description="Fatty acid desaturase" evidence="2">
    <location>
        <begin position="62"/>
        <end position="334"/>
    </location>
</feature>
<dbReference type="RefSeq" id="WP_196934586.1">
    <property type="nucleotide sequence ID" value="NZ_MU158698.1"/>
</dbReference>
<dbReference type="InterPro" id="IPR005804">
    <property type="entry name" value="FA_desaturase_dom"/>
</dbReference>
<evidence type="ECO:0000313" key="4">
    <source>
        <dbReference type="Proteomes" id="UP000616201"/>
    </source>
</evidence>
<dbReference type="CDD" id="cd03506">
    <property type="entry name" value="Delta6-FADS-like"/>
    <property type="match status" value="1"/>
</dbReference>
<dbReference type="PANTHER" id="PTHR19353">
    <property type="entry name" value="FATTY ACID DESATURASE 2"/>
    <property type="match status" value="1"/>
</dbReference>
<dbReference type="PIRSF" id="PIRSF015921">
    <property type="entry name" value="FA_sphinglp_des"/>
    <property type="match status" value="1"/>
</dbReference>
<dbReference type="PANTHER" id="PTHR19353:SF19">
    <property type="entry name" value="DELTA(5) FATTY ACID DESATURASE C-RELATED"/>
    <property type="match status" value="1"/>
</dbReference>
<feature type="transmembrane region" description="Helical" evidence="1">
    <location>
        <begin position="202"/>
        <end position="222"/>
    </location>
</feature>
<feature type="transmembrane region" description="Helical" evidence="1">
    <location>
        <begin position="38"/>
        <end position="57"/>
    </location>
</feature>
<feature type="transmembrane region" description="Helical" evidence="1">
    <location>
        <begin position="98"/>
        <end position="117"/>
    </location>
</feature>
<feature type="transmembrane region" description="Helical" evidence="1">
    <location>
        <begin position="228"/>
        <end position="250"/>
    </location>
</feature>
<keyword evidence="1" id="KW-0472">Membrane</keyword>
<reference evidence="3" key="1">
    <citation type="submission" date="2018-02" db="EMBL/GenBank/DDBJ databases">
        <authorList>
            <person name="Vasarhelyi B.M."/>
            <person name="Deshmukh S."/>
            <person name="Balint B."/>
            <person name="Kukolya J."/>
        </authorList>
    </citation>
    <scope>NUCLEOTIDE SEQUENCE</scope>
    <source>
        <strain evidence="3">KB22</strain>
    </source>
</reference>
<dbReference type="GO" id="GO:0008610">
    <property type="term" value="P:lipid biosynthetic process"/>
    <property type="evidence" value="ECO:0007669"/>
    <property type="project" value="UniProtKB-ARBA"/>
</dbReference>
<dbReference type="Proteomes" id="UP000616201">
    <property type="component" value="Unassembled WGS sequence"/>
</dbReference>
<keyword evidence="4" id="KW-1185">Reference proteome</keyword>
<organism evidence="3 4">
    <name type="scientific">Sphingobacterium hungaricum</name>
    <dbReference type="NCBI Taxonomy" id="2082723"/>
    <lineage>
        <taxon>Bacteria</taxon>
        <taxon>Pseudomonadati</taxon>
        <taxon>Bacteroidota</taxon>
        <taxon>Sphingobacteriia</taxon>
        <taxon>Sphingobacteriales</taxon>
        <taxon>Sphingobacteriaceae</taxon>
        <taxon>Sphingobacterium</taxon>
    </lineage>
</organism>
<proteinExistence type="predicted"/>
<dbReference type="Pfam" id="PF00487">
    <property type="entry name" value="FA_desaturase"/>
    <property type="match status" value="1"/>
</dbReference>
<evidence type="ECO:0000256" key="1">
    <source>
        <dbReference type="SAM" id="Phobius"/>
    </source>
</evidence>
<evidence type="ECO:0000313" key="3">
    <source>
        <dbReference type="EMBL" id="MBE8712243.1"/>
    </source>
</evidence>
<dbReference type="GO" id="GO:0016717">
    <property type="term" value="F:oxidoreductase activity, acting on paired donors, with oxidation of a pair of donors resulting in the reduction of molecular oxygen to two molecules of water"/>
    <property type="evidence" value="ECO:0007669"/>
    <property type="project" value="TreeGrafter"/>
</dbReference>
<dbReference type="GO" id="GO:0016020">
    <property type="term" value="C:membrane"/>
    <property type="evidence" value="ECO:0007669"/>
    <property type="project" value="TreeGrafter"/>
</dbReference>
<name>A0A928YQC3_9SPHI</name>
<feature type="transmembrane region" description="Helical" evidence="1">
    <location>
        <begin position="63"/>
        <end position="86"/>
    </location>
</feature>
<evidence type="ECO:0000259" key="2">
    <source>
        <dbReference type="Pfam" id="PF00487"/>
    </source>
</evidence>
<sequence>MKTIKFNNTNTHFSKALKEKINHYFKSNNLQKTGESKILWKAIILFAVFLTTYLILLVVQPHWAISVVLCLLLGVNFAAIGFNIMHDAGHDTFSKNKKLNTALSYSLNLMGAIIFFWKQKHNIAHHTFTNIEGEDHDIDVKFMRLHAEQEVKKHHKYQPYYFLALYSVSYLAWIFYQDYEKYFRSAMGKNNQLFHFPLREKVIFWITKAVHATVFIVIPILAVGWVSWLVGLLIAGLACGLCLAVVFQLAHVVSETNFSVVDDERRVEDEWMIHQLNSTANFATKNKFLTWILGGLNYQVEHHLFPKISHIHYPKINSIVKQTCKEFNITYIEFNTFGKAFQSHVNVIQKMAIN</sequence>